<reference evidence="2" key="1">
    <citation type="submission" date="2020-01" db="EMBL/GenBank/DDBJ databases">
        <authorList>
            <person name="Qin S."/>
        </authorList>
    </citation>
    <scope>NUCLEOTIDE SEQUENCE</scope>
    <source>
        <strain evidence="2">CVir17-16-YZ6g</strain>
        <plasmid evidence="2">p17-15-vir-like</plasmid>
    </source>
</reference>
<name>A0A8B0SU44_KLEPN</name>
<organism evidence="2">
    <name type="scientific">Klebsiella pneumoniae</name>
    <dbReference type="NCBI Taxonomy" id="573"/>
    <lineage>
        <taxon>Bacteria</taxon>
        <taxon>Pseudomonadati</taxon>
        <taxon>Pseudomonadota</taxon>
        <taxon>Gammaproteobacteria</taxon>
        <taxon>Enterobacterales</taxon>
        <taxon>Enterobacteriaceae</taxon>
        <taxon>Klebsiella/Raoultella group</taxon>
        <taxon>Klebsiella</taxon>
        <taxon>Klebsiella pneumoniae complex</taxon>
    </lineage>
</organism>
<protein>
    <submittedName>
        <fullName evidence="2">Uncharacterized protein</fullName>
    </submittedName>
</protein>
<sequence>MMWSLKREQTSRCDRESIPPLQDVGKYRRASVHVYQET</sequence>
<keyword evidence="2" id="KW-0614">Plasmid</keyword>
<accession>A0A8B0SU44</accession>
<evidence type="ECO:0000313" key="2">
    <source>
        <dbReference type="EMBL" id="QTX14531.1"/>
    </source>
</evidence>
<feature type="region of interest" description="Disordered" evidence="1">
    <location>
        <begin position="1"/>
        <end position="20"/>
    </location>
</feature>
<evidence type="ECO:0000256" key="1">
    <source>
        <dbReference type="SAM" id="MobiDB-lite"/>
    </source>
</evidence>
<feature type="compositionally biased region" description="Basic and acidic residues" evidence="1">
    <location>
        <begin position="1"/>
        <end position="17"/>
    </location>
</feature>
<proteinExistence type="predicted"/>
<dbReference type="EMBL" id="MN956836">
    <property type="protein sequence ID" value="QTX14531.1"/>
    <property type="molecule type" value="Genomic_DNA"/>
</dbReference>
<dbReference type="AlphaFoldDB" id="A0A8B0SU44"/>
<geneLocation type="plasmid" evidence="2">
    <name>p17-15-vir-like</name>
</geneLocation>